<keyword evidence="4" id="KW-1185">Reference proteome</keyword>
<dbReference type="Gene3D" id="3.40.50.620">
    <property type="entry name" value="HUPs"/>
    <property type="match status" value="1"/>
</dbReference>
<dbReference type="KEGG" id="cbw:RR42_s2523"/>
<dbReference type="CDD" id="cd00293">
    <property type="entry name" value="USP-like"/>
    <property type="match status" value="1"/>
</dbReference>
<dbReference type="Pfam" id="PF00582">
    <property type="entry name" value="Usp"/>
    <property type="match status" value="1"/>
</dbReference>
<evidence type="ECO:0000313" key="3">
    <source>
        <dbReference type="EMBL" id="AJG24105.1"/>
    </source>
</evidence>
<evidence type="ECO:0000256" key="1">
    <source>
        <dbReference type="ARBA" id="ARBA00008791"/>
    </source>
</evidence>
<dbReference type="PANTHER" id="PTHR46268">
    <property type="entry name" value="STRESS RESPONSE PROTEIN NHAX"/>
    <property type="match status" value="1"/>
</dbReference>
<dbReference type="PANTHER" id="PTHR46268:SF6">
    <property type="entry name" value="UNIVERSAL STRESS PROTEIN UP12"/>
    <property type="match status" value="1"/>
</dbReference>
<dbReference type="InterPro" id="IPR006015">
    <property type="entry name" value="Universal_stress_UspA"/>
</dbReference>
<sequence length="168" mass="18181">MAQLTRGKEWKSKNGHRQLRAEMQNIVLATDGSSYSDAAAQCLADRRLFKDGFSVHVVHCLPDLSGEVKSFISKKDIDAWHTEESAKVMQSVAAILRGAGVPFEEHSLVGFAPERIVDYARSIKAEAILMGAHGRGAFLEAIVGSVAGRVIAHAECPVVLVKVPSKTE</sequence>
<dbReference type="EMBL" id="CP010537">
    <property type="protein sequence ID" value="AJG24105.1"/>
    <property type="molecule type" value="Genomic_DNA"/>
</dbReference>
<dbReference type="AlphaFoldDB" id="A0A0C4YNL8"/>
<dbReference type="PRINTS" id="PR01438">
    <property type="entry name" value="UNVRSLSTRESS"/>
</dbReference>
<gene>
    <name evidence="3" type="ORF">RR42_s2523</name>
</gene>
<evidence type="ECO:0000313" key="4">
    <source>
        <dbReference type="Proteomes" id="UP000031843"/>
    </source>
</evidence>
<dbReference type="InterPro" id="IPR014729">
    <property type="entry name" value="Rossmann-like_a/b/a_fold"/>
</dbReference>
<organism evidence="3 4">
    <name type="scientific">Cupriavidus basilensis</name>
    <dbReference type="NCBI Taxonomy" id="68895"/>
    <lineage>
        <taxon>Bacteria</taxon>
        <taxon>Pseudomonadati</taxon>
        <taxon>Pseudomonadota</taxon>
        <taxon>Betaproteobacteria</taxon>
        <taxon>Burkholderiales</taxon>
        <taxon>Burkholderiaceae</taxon>
        <taxon>Cupriavidus</taxon>
    </lineage>
</organism>
<comment type="similarity">
    <text evidence="1">Belongs to the universal stress protein A family.</text>
</comment>
<evidence type="ECO:0000259" key="2">
    <source>
        <dbReference type="Pfam" id="PF00582"/>
    </source>
</evidence>
<protein>
    <submittedName>
        <fullName evidence="3">Universal stress family protein</fullName>
    </submittedName>
</protein>
<dbReference type="InterPro" id="IPR006016">
    <property type="entry name" value="UspA"/>
</dbReference>
<proteinExistence type="inferred from homology"/>
<reference evidence="3 4" key="1">
    <citation type="journal article" date="2015" name="Genome Announc.">
        <title>Complete Genome Sequence of Cupriavidus basilensis 4G11, Isolated from the Oak Ridge Field Research Center Site.</title>
        <authorList>
            <person name="Ray J."/>
            <person name="Waters R.J."/>
            <person name="Skerker J.M."/>
            <person name="Kuehl J.V."/>
            <person name="Price M.N."/>
            <person name="Huang J."/>
            <person name="Chakraborty R."/>
            <person name="Arkin A.P."/>
            <person name="Deutschbauer A."/>
        </authorList>
    </citation>
    <scope>NUCLEOTIDE SEQUENCE [LARGE SCALE GENOMIC DNA]</scope>
    <source>
        <strain evidence="3">4G11</strain>
    </source>
</reference>
<name>A0A0C4YNL8_9BURK</name>
<dbReference type="Proteomes" id="UP000031843">
    <property type="component" value="Chromosome secondary"/>
</dbReference>
<accession>A0A0C4YNL8</accession>
<dbReference type="STRING" id="68895.RR42_s2523"/>
<feature type="domain" description="UspA" evidence="2">
    <location>
        <begin position="23"/>
        <end position="162"/>
    </location>
</feature>
<dbReference type="SUPFAM" id="SSF52402">
    <property type="entry name" value="Adenine nucleotide alpha hydrolases-like"/>
    <property type="match status" value="1"/>
</dbReference>